<comment type="caution">
    <text evidence="18">The sequence shown here is derived from an EMBL/GenBank/DDBJ whole genome shotgun (WGS) entry which is preliminary data.</text>
</comment>
<dbReference type="CDD" id="cd13880">
    <property type="entry name" value="CuRO_2_MaLCC_like"/>
    <property type="match status" value="1"/>
</dbReference>
<dbReference type="Proteomes" id="UP000266188">
    <property type="component" value="Unassembled WGS sequence"/>
</dbReference>
<evidence type="ECO:0000256" key="12">
    <source>
        <dbReference type="ARBA" id="ARBA00023185"/>
    </source>
</evidence>
<comment type="catalytic activity">
    <reaction evidence="1">
        <text>4 hydroquinone + O2 = 4 benzosemiquinone + 2 H2O</text>
        <dbReference type="Rhea" id="RHEA:11276"/>
        <dbReference type="ChEBI" id="CHEBI:15377"/>
        <dbReference type="ChEBI" id="CHEBI:15379"/>
        <dbReference type="ChEBI" id="CHEBI:17594"/>
        <dbReference type="ChEBI" id="CHEBI:17977"/>
        <dbReference type="EC" id="1.10.3.2"/>
    </reaction>
</comment>
<dbReference type="EMBL" id="MVGC01000175">
    <property type="protein sequence ID" value="RJE22311.1"/>
    <property type="molecule type" value="Genomic_DNA"/>
</dbReference>
<evidence type="ECO:0000313" key="18">
    <source>
        <dbReference type="EMBL" id="RJE22311.1"/>
    </source>
</evidence>
<dbReference type="PANTHER" id="PTHR11709:SF502">
    <property type="entry name" value="MULTICOPPER OXIDASE"/>
    <property type="match status" value="1"/>
</dbReference>
<dbReference type="Pfam" id="PF00394">
    <property type="entry name" value="Cu-oxidase"/>
    <property type="match status" value="1"/>
</dbReference>
<organism evidence="18 19">
    <name type="scientific">Aspergillus sclerotialis</name>
    <dbReference type="NCBI Taxonomy" id="2070753"/>
    <lineage>
        <taxon>Eukaryota</taxon>
        <taxon>Fungi</taxon>
        <taxon>Dikarya</taxon>
        <taxon>Ascomycota</taxon>
        <taxon>Pezizomycotina</taxon>
        <taxon>Eurotiomycetes</taxon>
        <taxon>Eurotiomycetidae</taxon>
        <taxon>Eurotiales</taxon>
        <taxon>Aspergillaceae</taxon>
        <taxon>Aspergillus</taxon>
        <taxon>Aspergillus subgen. Polypaecilum</taxon>
    </lineage>
</organism>
<evidence type="ECO:0000256" key="1">
    <source>
        <dbReference type="ARBA" id="ARBA00000349"/>
    </source>
</evidence>
<reference evidence="19" key="1">
    <citation type="submission" date="2017-02" db="EMBL/GenBank/DDBJ databases">
        <authorList>
            <person name="Tafer H."/>
            <person name="Lopandic K."/>
        </authorList>
    </citation>
    <scope>NUCLEOTIDE SEQUENCE [LARGE SCALE GENOMIC DNA]</scope>
    <source>
        <strain evidence="19">CBS 366.77</strain>
    </source>
</reference>
<dbReference type="FunFam" id="2.60.40.420:FF:000046">
    <property type="entry name" value="Multicopper oxidase"/>
    <property type="match status" value="1"/>
</dbReference>
<sequence length="646" mass="72800">MLVCSFLLLIYALCVSASWVFNHDLNLPKRSLASDSPNLQLDRGEEFGIAGDSGHKKCRQKDKHCNPRPTHTKTFTTRYPTRSTTTGSPKTTRSSKTTKSSKTTSTSPPTAAPCAGNTPDTRSSWCNYNIDTNYHDITPDTGVTREYWLEIDEVTAAPDGYSRPAMAINGTIPGPTLYADWGDEVVIHVRNLLHETLNGSSIHWHGIRQQNTNQNDGVVSITQCPITPNHEYTYRWRAQQYGTSWYHSHIGLQAWEGVAGALVINGPATANYDVDAGTIMLSDWPHKTADELFWYAQIAGPPMLNNSLINGTNTYGSGDEETGERFKMKVEENTSYRLRLINAALDTHYKFMIDNHTLTVISMDLVPIEPFTTTSINIGMGQRYDVIVTADQASVADSFWLRSIPQQGCSAIEDPANIRGIFHYNDTPTTPETNPWPFDDGCFDEPMENLVPHVPRTVQAPAWQDSTDARAGRNTNGLFRWYLNSTTMEVFWEDPTLLQIMHGEQTWDKSSAVIDLPNADQWVYLVVTTTMGVFHPIHLHGHDFFVLSQGTNPWDGSIKTDNPPRRDTAMLPGNGYLVMAWETDNPGAWLMHCHIGWHTTEGFALQFVERYDEIKDIIDRRQLKRTCNLWNGYDEKYDIEQHDSGV</sequence>
<feature type="chain" id="PRO_5017411034" description="laccase" evidence="14">
    <location>
        <begin position="18"/>
        <end position="646"/>
    </location>
</feature>
<evidence type="ECO:0000259" key="15">
    <source>
        <dbReference type="Pfam" id="PF00394"/>
    </source>
</evidence>
<gene>
    <name evidence="18" type="ORF">PHISCL_05355</name>
</gene>
<keyword evidence="7" id="KW-0677">Repeat</keyword>
<dbReference type="CDD" id="cd13854">
    <property type="entry name" value="CuRO_1_MaLCC_like"/>
    <property type="match status" value="1"/>
</dbReference>
<dbReference type="SUPFAM" id="SSF49503">
    <property type="entry name" value="Cupredoxins"/>
    <property type="match status" value="3"/>
</dbReference>
<evidence type="ECO:0000256" key="7">
    <source>
        <dbReference type="ARBA" id="ARBA00022737"/>
    </source>
</evidence>
<feature type="signal peptide" evidence="14">
    <location>
        <begin position="1"/>
        <end position="17"/>
    </location>
</feature>
<dbReference type="GO" id="GO:0046274">
    <property type="term" value="P:lignin catabolic process"/>
    <property type="evidence" value="ECO:0007669"/>
    <property type="project" value="UniProtKB-KW"/>
</dbReference>
<dbReference type="AlphaFoldDB" id="A0A3A2ZZ23"/>
<feature type="domain" description="Plastocyanin-like" evidence="17">
    <location>
        <begin position="152"/>
        <end position="267"/>
    </location>
</feature>
<accession>A0A3A2ZZ23</accession>
<feature type="region of interest" description="Disordered" evidence="13">
    <location>
        <begin position="48"/>
        <end position="118"/>
    </location>
</feature>
<evidence type="ECO:0000313" key="19">
    <source>
        <dbReference type="Proteomes" id="UP000266188"/>
    </source>
</evidence>
<keyword evidence="5" id="KW-0479">Metal-binding</keyword>
<dbReference type="STRING" id="2070753.A0A3A2ZZ23"/>
<evidence type="ECO:0000256" key="9">
    <source>
        <dbReference type="ARBA" id="ARBA00023008"/>
    </source>
</evidence>
<dbReference type="CDD" id="cd13901">
    <property type="entry name" value="CuRO_3_MaLCC_like"/>
    <property type="match status" value="1"/>
</dbReference>
<dbReference type="InterPro" id="IPR001117">
    <property type="entry name" value="Cu-oxidase_2nd"/>
</dbReference>
<dbReference type="FunFam" id="2.60.40.420:FF:000038">
    <property type="entry name" value="Extracellular dihydrogeodin oxidase/laccase"/>
    <property type="match status" value="1"/>
</dbReference>
<keyword evidence="10" id="KW-1015">Disulfide bond</keyword>
<evidence type="ECO:0000256" key="3">
    <source>
        <dbReference type="ARBA" id="ARBA00010609"/>
    </source>
</evidence>
<dbReference type="InterPro" id="IPR008972">
    <property type="entry name" value="Cupredoxin"/>
</dbReference>
<evidence type="ECO:0000256" key="6">
    <source>
        <dbReference type="ARBA" id="ARBA00022729"/>
    </source>
</evidence>
<comment type="cofactor">
    <cofactor evidence="2">
        <name>Cu cation</name>
        <dbReference type="ChEBI" id="CHEBI:23378"/>
    </cofactor>
</comment>
<feature type="domain" description="Plastocyanin-like" evidence="15">
    <location>
        <begin position="277"/>
        <end position="425"/>
    </location>
</feature>
<evidence type="ECO:0000259" key="16">
    <source>
        <dbReference type="Pfam" id="PF07731"/>
    </source>
</evidence>
<dbReference type="InterPro" id="IPR011707">
    <property type="entry name" value="Cu-oxidase-like_N"/>
</dbReference>
<dbReference type="FunFam" id="2.60.40.420:FF:000021">
    <property type="entry name" value="Extracellular dihydrogeodin oxidase/laccase"/>
    <property type="match status" value="1"/>
</dbReference>
<keyword evidence="12" id="KW-0439">Lignin degradation</keyword>
<evidence type="ECO:0000256" key="14">
    <source>
        <dbReference type="SAM" id="SignalP"/>
    </source>
</evidence>
<evidence type="ECO:0000256" key="2">
    <source>
        <dbReference type="ARBA" id="ARBA00001935"/>
    </source>
</evidence>
<keyword evidence="9" id="KW-0186">Copper</keyword>
<dbReference type="PANTHER" id="PTHR11709">
    <property type="entry name" value="MULTI-COPPER OXIDASE"/>
    <property type="match status" value="1"/>
</dbReference>
<keyword evidence="11" id="KW-0325">Glycoprotein</keyword>
<keyword evidence="6 14" id="KW-0732">Signal</keyword>
<comment type="similarity">
    <text evidence="3">Belongs to the multicopper oxidase family.</text>
</comment>
<dbReference type="Pfam" id="PF07732">
    <property type="entry name" value="Cu-oxidase_3"/>
    <property type="match status" value="1"/>
</dbReference>
<evidence type="ECO:0000259" key="17">
    <source>
        <dbReference type="Pfam" id="PF07732"/>
    </source>
</evidence>
<evidence type="ECO:0000256" key="11">
    <source>
        <dbReference type="ARBA" id="ARBA00023180"/>
    </source>
</evidence>
<dbReference type="InterPro" id="IPR045087">
    <property type="entry name" value="Cu-oxidase_fam"/>
</dbReference>
<dbReference type="Gene3D" id="2.60.40.420">
    <property type="entry name" value="Cupredoxins - blue copper proteins"/>
    <property type="match status" value="3"/>
</dbReference>
<keyword evidence="19" id="KW-1185">Reference proteome</keyword>
<keyword evidence="8" id="KW-0560">Oxidoreductase</keyword>
<dbReference type="InterPro" id="IPR011706">
    <property type="entry name" value="Cu-oxidase_C"/>
</dbReference>
<name>A0A3A2ZZ23_9EURO</name>
<evidence type="ECO:0000256" key="13">
    <source>
        <dbReference type="SAM" id="MobiDB-lite"/>
    </source>
</evidence>
<dbReference type="Pfam" id="PF07731">
    <property type="entry name" value="Cu-oxidase_2"/>
    <property type="match status" value="1"/>
</dbReference>
<proteinExistence type="inferred from homology"/>
<dbReference type="EC" id="1.10.3.2" evidence="4"/>
<protein>
    <recommendedName>
        <fullName evidence="4">laccase</fullName>
        <ecNumber evidence="4">1.10.3.2</ecNumber>
    </recommendedName>
</protein>
<dbReference type="OrthoDB" id="2121828at2759"/>
<dbReference type="GO" id="GO:0005507">
    <property type="term" value="F:copper ion binding"/>
    <property type="evidence" value="ECO:0007669"/>
    <property type="project" value="InterPro"/>
</dbReference>
<evidence type="ECO:0000256" key="4">
    <source>
        <dbReference type="ARBA" id="ARBA00012297"/>
    </source>
</evidence>
<dbReference type="GO" id="GO:0052716">
    <property type="term" value="F:hydroquinone:oxygen oxidoreductase activity"/>
    <property type="evidence" value="ECO:0007669"/>
    <property type="project" value="UniProtKB-EC"/>
</dbReference>
<evidence type="ECO:0000256" key="10">
    <source>
        <dbReference type="ARBA" id="ARBA00023157"/>
    </source>
</evidence>
<feature type="domain" description="Plastocyanin-like" evidence="16">
    <location>
        <begin position="492"/>
        <end position="610"/>
    </location>
</feature>
<feature type="compositionally biased region" description="Low complexity" evidence="13">
    <location>
        <begin position="67"/>
        <end position="109"/>
    </location>
</feature>
<evidence type="ECO:0000256" key="8">
    <source>
        <dbReference type="ARBA" id="ARBA00023002"/>
    </source>
</evidence>
<evidence type="ECO:0000256" key="5">
    <source>
        <dbReference type="ARBA" id="ARBA00022723"/>
    </source>
</evidence>